<dbReference type="KEGG" id="pdp:PDIP_40540"/>
<feature type="compositionally biased region" description="Acidic residues" evidence="1">
    <location>
        <begin position="58"/>
        <end position="70"/>
    </location>
</feature>
<dbReference type="VEuPathDB" id="FungiDB:PDIP_40540"/>
<name>K9G269_PEND1</name>
<evidence type="ECO:0000313" key="3">
    <source>
        <dbReference type="Proteomes" id="UP000009886"/>
    </source>
</evidence>
<feature type="region of interest" description="Disordered" evidence="1">
    <location>
        <begin position="1"/>
        <end position="116"/>
    </location>
</feature>
<sequence>MPPGGHENIEFRFPDTSDDDPDFDDPNSKILEAKRRRLGLTEREESPSEARVSTNSETESEPESESEPEPFIDLGELLDLARSSNPEQLPVLERPSDLESENPHTPTSIRNELPVRQTRQLNKRIDEAVVIDKEQNPKYWGGSWMKEYERGGQIKEQVEAAYGQEMKKKKEDTERKRREKQEREQILKEKKEKEKKKREEEEKQKQESQRREQLEQRRARARANDKPKDVLSMLREMLDDEKRTAGVQTRPELRGNQSIAEMQRLQIAIDAVKMWERKKERAREIERGKRGDI</sequence>
<dbReference type="EMBL" id="AKCU01000276">
    <property type="protein sequence ID" value="EKV15394.1"/>
    <property type="molecule type" value="Genomic_DNA"/>
</dbReference>
<evidence type="ECO:0000313" key="2">
    <source>
        <dbReference type="EMBL" id="EKV15394.1"/>
    </source>
</evidence>
<dbReference type="HOGENOM" id="CLU_950288_0_0_1"/>
<reference evidence="3" key="1">
    <citation type="journal article" date="2012" name="BMC Genomics">
        <title>Genome sequence of the necrotrophic fungus Penicillium digitatum, the main postharvest pathogen of citrus.</title>
        <authorList>
            <person name="Marcet-Houben M."/>
            <person name="Ballester A.-R."/>
            <person name="de la Fuente B."/>
            <person name="Harries E."/>
            <person name="Marcos J.F."/>
            <person name="Gonzalez-Candelas L."/>
            <person name="Gabaldon T."/>
        </authorList>
    </citation>
    <scope>NUCLEOTIDE SEQUENCE [LARGE SCALE GENOMIC DNA]</scope>
    <source>
        <strain evidence="3">Pd1 / CECT 20795</strain>
    </source>
</reference>
<feature type="compositionally biased region" description="Acidic residues" evidence="1">
    <location>
        <begin position="16"/>
        <end position="25"/>
    </location>
</feature>
<feature type="compositionally biased region" description="Basic and acidic residues" evidence="1">
    <location>
        <begin position="165"/>
        <end position="229"/>
    </location>
</feature>
<accession>K9G269</accession>
<feature type="compositionally biased region" description="Basic and acidic residues" evidence="1">
    <location>
        <begin position="39"/>
        <end position="48"/>
    </location>
</feature>
<dbReference type="AlphaFoldDB" id="K9G269"/>
<dbReference type="OrthoDB" id="4367962at2759"/>
<proteinExistence type="predicted"/>
<organism evidence="2 3">
    <name type="scientific">Penicillium digitatum (strain Pd1 / CECT 20795)</name>
    <name type="common">Green mold</name>
    <dbReference type="NCBI Taxonomy" id="1170230"/>
    <lineage>
        <taxon>Eukaryota</taxon>
        <taxon>Fungi</taxon>
        <taxon>Dikarya</taxon>
        <taxon>Ascomycota</taxon>
        <taxon>Pezizomycotina</taxon>
        <taxon>Eurotiomycetes</taxon>
        <taxon>Eurotiomycetidae</taxon>
        <taxon>Eurotiales</taxon>
        <taxon>Aspergillaceae</taxon>
        <taxon>Penicillium</taxon>
    </lineage>
</organism>
<protein>
    <submittedName>
        <fullName evidence="2">Uncharacterized protein</fullName>
    </submittedName>
</protein>
<evidence type="ECO:0000256" key="1">
    <source>
        <dbReference type="SAM" id="MobiDB-lite"/>
    </source>
</evidence>
<comment type="caution">
    <text evidence="2">The sequence shown here is derived from an EMBL/GenBank/DDBJ whole genome shotgun (WGS) entry which is preliminary data.</text>
</comment>
<dbReference type="Proteomes" id="UP000009886">
    <property type="component" value="Unassembled WGS sequence"/>
</dbReference>
<gene>
    <name evidence="2" type="ORF">PDIP_40540</name>
</gene>
<feature type="region of interest" description="Disordered" evidence="1">
    <location>
        <begin position="159"/>
        <end position="231"/>
    </location>
</feature>